<dbReference type="HOGENOM" id="CLU_001676_0_0_1"/>
<feature type="compositionally biased region" description="Basic residues" evidence="3">
    <location>
        <begin position="689"/>
        <end position="702"/>
    </location>
</feature>
<sequence length="2030" mass="226021">MFRQKQHVDVKKSAQKVLEGKRDSVSRLKHLRVYLDNVDTAEAKLFFELNYSHIYCAFHDVFTCVEGSLKQRVHKAQKEELDNVKYIFERILVLLPELLARRWQWHSVRIILCKFLHPANSAKLRREGIRLFLLWYQILGEGAPSDVHAMFLSLVPGLLQGSPAASQGSGRTPESFQDSTFYTSVDQDSGPVVPGDMGPLLLPQSGESQPENATVTYLECLMEFMVTQVTKVQWGDSQEWRQQRCFEFLFENFKKHFLPHIFPDFCFTNSIYKPNLGRCLLRDLSLRYTKLCPDLVTFEPLVPGHRTHTRKQELADCGERSALVATGGGAHESQSGSSSSSSSAVPSLSIGSLSERDSDGQLQQTAAQAEHASAGHRSLTQVGAQQLTPFGEADCTTQVVRNVLYSKRENVNLVHEVLRQAFLAPFSQSHTTKNVIYTYRDWIQMVVRSLHHRLTALLFFPCCLRCSLKFVRKMISLLAYLRAQGKRGQKVFIPTEEASSCWAPRRQDQRFYLKSGTPVKRENVLAGVQNVYQVFITNAANVFLLEVATEERTLLDEQVELCKRVMNIYRYMVMKQHMDKATWEQLLVVLLRVTSLVLKTTPPSRKEEVLGGRLAPALFQTLIVTWIKANLHATISLELWDGFLNVLSSLTQWEELIREWAKTMETLTRILAQHVYRLNLADLPLQRQQQHRRRRGLKHHHATSNPSASGAMAKAETGRGDNTGGGGVGNAAAGSAAHVNGVAPPSHRASPSLADSREGSRESGVPPSPRLRTGSVGQRSCRTEGWVIKLHMVQKKKHKSKVHVCFFSLVERLRRNHRARAFPAQDRFDIASGKVHAFKHSSAVLQQCYAKRNISHLSLKGSSAEICISRQRRPACKHAVYVLRKIDADTILLWSDPELCWVSRMGHSADKRKAFQFFCLFVFLLSLFFPVPSVSSDSNVQSDSRQCPLTRSKSLDYLSLRGEGRVCMPSSFPGRFFTPADFSPCMSHASEYRSRSPSPTPSSGLESTSIKDSPIQIDVLAPHAFTYALDADVPPGTDRRSVLAGGGVKGWLPEVAVVLWRRMLGALGNVNAIRDPAIHAQVMEHLIDLSETLVKMRENLGVTEDNTATPPPPQLIPPLLLIAPWLFEAQGLPEGYERGKLLALRLLCWLTVRRHDVPLSFDLLARFYNVLHTGLFGEDQKVINAIVKYCGTKFFASKLPGHTVLLLNFVHGAGSVVSSNVVKGMPRVEAVTLLGSLVCFPNIYRELQVLQCQVSEPPALTSLTDVKERILGLLLKAGRSDPDGLARCNALCALAIFAYEELSHQTNHPRTREAIGVLLISIRHYNPVIAQVAGDNLRLLCDHAAYLTEHMAQVPGIVIEVIAATLHSLLPTSSADVREESKKLVLSLLFCLADWCMHMALPVLTRTKPDGTSPLLCTLNVSDCKSHVLTGRAPSVQPDVASLLVTLCPGTKVADTDPQPAEIQPRTRSSNPAGSNPGSGGGKIARSIASFVPPAVLQSDLRRSGSVKLAARMILSHLLHQLGHFPMGLGAAQLTSLVGEQDDVPALRDSELSKEVFSAPNIQLFVLNNAAIISLETPGGAASVGLTTGKSQVRAIVRDLSGKFAWDCLTLYGPHGCRAGSYPPDSPLFRHWGPTGPPTSSFCVRQVQCRTRRRSPLHRPPNLLPLLDNTQENYDNLDDLLQYVGHTSPECVQTPCQPLNSAPKATHELAGIREAETIHLVLSQHSQEGHHTARASYSPDVQHFTRTSRGHCSYDISFSISLFFFCVVSKSFLSFRPKFDLVKKNEKLLRELRNLDNQMCRETHKIAVIYFVSGLGWEVRFNRATGNLGYPKSVSHLHLAIDLEMHTGYNGGLEANRSTGSTAPYCATSFMEVVFHVSTRIPAIEKDSVTKKLRHLGNDEVHIVWSEHTRDYRRGIIPTEFCDVLIVIYPLGNWLYRIQINPKPEVPFFGPLFDGAIVDHVVLPRLVRATAINAGRAVNSLKPMFRTYYEQRAQALETIVQNYKEPTSFEEFASKVLAPAPAKSPLQLRR</sequence>
<dbReference type="Proteomes" id="UP000001555">
    <property type="component" value="Unassembled WGS sequence"/>
</dbReference>
<dbReference type="EMBL" id="ABJB011005320">
    <property type="status" value="NOT_ANNOTATED_CDS"/>
    <property type="molecule type" value="Genomic_DNA"/>
</dbReference>
<dbReference type="EnsemblMetazoa" id="ISCW015140-RA">
    <property type="protein sequence ID" value="ISCW015140-PA"/>
    <property type="gene ID" value="ISCW015140"/>
</dbReference>
<dbReference type="EMBL" id="ABJB010290843">
    <property type="status" value="NOT_ANNOTATED_CDS"/>
    <property type="molecule type" value="Genomic_DNA"/>
</dbReference>
<dbReference type="Gene3D" id="3.40.50.11210">
    <property type="entry name" value="Rap/Ran-GAP"/>
    <property type="match status" value="1"/>
</dbReference>
<dbReference type="PANTHER" id="PTHR10063">
    <property type="entry name" value="TUBERIN"/>
    <property type="match status" value="1"/>
</dbReference>
<keyword evidence="8" id="KW-1267">Proteomics identification</keyword>
<evidence type="ECO:0000256" key="1">
    <source>
        <dbReference type="ARBA" id="ARBA00022468"/>
    </source>
</evidence>
<evidence type="ECO:0000313" key="6">
    <source>
        <dbReference type="EnsemblMetazoa" id="ISCW015140-PA"/>
    </source>
</evidence>
<dbReference type="GO" id="GO:0051056">
    <property type="term" value="P:regulation of small GTPase mediated signal transduction"/>
    <property type="evidence" value="ECO:0007669"/>
    <property type="project" value="InterPro"/>
</dbReference>
<dbReference type="EMBL" id="ABJB010661007">
    <property type="status" value="NOT_ANNOTATED_CDS"/>
    <property type="molecule type" value="Genomic_DNA"/>
</dbReference>
<dbReference type="PANTHER" id="PTHR10063:SF11">
    <property type="entry name" value="RHO GTPASE-ACTIVATING PROTEIN CG5521-RELATED"/>
    <property type="match status" value="1"/>
</dbReference>
<feature type="compositionally biased region" description="Low complexity" evidence="3">
    <location>
        <begin position="730"/>
        <end position="743"/>
    </location>
</feature>
<feature type="non-terminal residue" evidence="5">
    <location>
        <position position="2030"/>
    </location>
</feature>
<name>B7QNQ2_IXOSC</name>
<keyword evidence="7" id="KW-1185">Reference proteome</keyword>
<dbReference type="EMBL" id="ABJB010968171">
    <property type="status" value="NOT_ANNOTATED_CDS"/>
    <property type="molecule type" value="Genomic_DNA"/>
</dbReference>
<protein>
    <submittedName>
        <fullName evidence="5 6">Tuberin, putative</fullName>
    </submittedName>
</protein>
<dbReference type="STRING" id="6945.B7QNQ2"/>
<dbReference type="PaxDb" id="6945-B7QNQ2"/>
<dbReference type="SUPFAM" id="SSF111347">
    <property type="entry name" value="Rap/Ran-GAP"/>
    <property type="match status" value="1"/>
</dbReference>
<feature type="compositionally biased region" description="Low complexity" evidence="3">
    <location>
        <begin position="331"/>
        <end position="353"/>
    </location>
</feature>
<dbReference type="VEuPathDB" id="VectorBase:ISCI015140"/>
<dbReference type="EMBL" id="ABJB011110231">
    <property type="status" value="NOT_ANNOTATED_CDS"/>
    <property type="molecule type" value="Genomic_DNA"/>
</dbReference>
<dbReference type="InterPro" id="IPR000331">
    <property type="entry name" value="Rap/Ran_GAP_dom"/>
</dbReference>
<dbReference type="InterPro" id="IPR016024">
    <property type="entry name" value="ARM-type_fold"/>
</dbReference>
<evidence type="ECO:0007829" key="8">
    <source>
        <dbReference type="PeptideAtlas" id="B7QNQ2"/>
    </source>
</evidence>
<dbReference type="InterPro" id="IPR027107">
    <property type="entry name" value="Tuberin/Ral-act_asu"/>
</dbReference>
<evidence type="ECO:0000259" key="4">
    <source>
        <dbReference type="PROSITE" id="PS50085"/>
    </source>
</evidence>
<dbReference type="EMBL" id="ABJB010338869">
    <property type="status" value="NOT_ANNOTATED_CDS"/>
    <property type="molecule type" value="Genomic_DNA"/>
</dbReference>
<dbReference type="InterPro" id="IPR035974">
    <property type="entry name" value="Rap/Ran-GAP_sf"/>
</dbReference>
<dbReference type="FunCoup" id="B7QNQ2">
    <property type="interactions" value="748"/>
</dbReference>
<keyword evidence="2" id="KW-0597">Phosphoprotein</keyword>
<organism>
    <name type="scientific">Ixodes scapularis</name>
    <name type="common">Black-legged tick</name>
    <name type="synonym">Deer tick</name>
    <dbReference type="NCBI Taxonomy" id="6945"/>
    <lineage>
        <taxon>Eukaryota</taxon>
        <taxon>Metazoa</taxon>
        <taxon>Ecdysozoa</taxon>
        <taxon>Arthropoda</taxon>
        <taxon>Chelicerata</taxon>
        <taxon>Arachnida</taxon>
        <taxon>Acari</taxon>
        <taxon>Parasitiformes</taxon>
        <taxon>Ixodida</taxon>
        <taxon>Ixodoidea</taxon>
        <taxon>Ixodidae</taxon>
        <taxon>Ixodinae</taxon>
        <taxon>Ixodes</taxon>
    </lineage>
</organism>
<evidence type="ECO:0000313" key="5">
    <source>
        <dbReference type="EMBL" id="EEC20474.1"/>
    </source>
</evidence>
<feature type="region of interest" description="Disordered" evidence="3">
    <location>
        <begin position="325"/>
        <end position="375"/>
    </location>
</feature>
<dbReference type="FunFam" id="3.40.50.11210:FF:000001">
    <property type="entry name" value="Ral GTPase-activating protein subunit alpha-1 isoform 1"/>
    <property type="match status" value="1"/>
</dbReference>
<dbReference type="PROSITE" id="PS50085">
    <property type="entry name" value="RAPGAP"/>
    <property type="match status" value="1"/>
</dbReference>
<dbReference type="GO" id="GO:0005634">
    <property type="term" value="C:nucleus"/>
    <property type="evidence" value="ECO:0007669"/>
    <property type="project" value="InterPro"/>
</dbReference>
<dbReference type="GO" id="GO:0005096">
    <property type="term" value="F:GTPase activator activity"/>
    <property type="evidence" value="ECO:0000318"/>
    <property type="project" value="GO_Central"/>
</dbReference>
<reference evidence="5 7" key="1">
    <citation type="submission" date="2008-03" db="EMBL/GenBank/DDBJ databases">
        <title>Annotation of Ixodes scapularis.</title>
        <authorList>
            <consortium name="Ixodes scapularis Genome Project Consortium"/>
            <person name="Caler E."/>
            <person name="Hannick L.I."/>
            <person name="Bidwell S."/>
            <person name="Joardar V."/>
            <person name="Thiagarajan M."/>
            <person name="Amedeo P."/>
            <person name="Galinsky K.J."/>
            <person name="Schobel S."/>
            <person name="Inman J."/>
            <person name="Hostetler J."/>
            <person name="Miller J."/>
            <person name="Hammond M."/>
            <person name="Megy K."/>
            <person name="Lawson D."/>
            <person name="Kodira C."/>
            <person name="Sutton G."/>
            <person name="Meyer J."/>
            <person name="Hill C.A."/>
            <person name="Birren B."/>
            <person name="Nene V."/>
            <person name="Collins F."/>
            <person name="Alarcon-Chaidez F."/>
            <person name="Wikel S."/>
            <person name="Strausberg R."/>
        </authorList>
    </citation>
    <scope>NUCLEOTIDE SEQUENCE [LARGE SCALE GENOMIC DNA]</scope>
    <source>
        <strain evidence="7">Wikel</strain>
        <strain evidence="5">Wikel colony</strain>
    </source>
</reference>
<accession>B7QNQ2</accession>
<dbReference type="EMBL" id="DS979830">
    <property type="protein sequence ID" value="EEC20474.1"/>
    <property type="molecule type" value="Genomic_DNA"/>
</dbReference>
<feature type="domain" description="Rap-GAP" evidence="4">
    <location>
        <begin position="1792"/>
        <end position="1999"/>
    </location>
</feature>
<dbReference type="VEuPathDB" id="VectorBase:ISCW015140"/>
<evidence type="ECO:0000313" key="7">
    <source>
        <dbReference type="Proteomes" id="UP000001555"/>
    </source>
</evidence>
<dbReference type="Pfam" id="PF20412">
    <property type="entry name" value="RALGAPB_N"/>
    <property type="match status" value="1"/>
</dbReference>
<feature type="region of interest" description="Disordered" evidence="3">
    <location>
        <begin position="687"/>
        <end position="777"/>
    </location>
</feature>
<keyword evidence="1" id="KW-0343">GTPase activation</keyword>
<dbReference type="EMBL" id="ABJB010709664">
    <property type="status" value="NOT_ANNOTATED_CDS"/>
    <property type="molecule type" value="Genomic_DNA"/>
</dbReference>
<dbReference type="OrthoDB" id="19311at2759"/>
<dbReference type="GO" id="GO:0005737">
    <property type="term" value="C:cytoplasm"/>
    <property type="evidence" value="ECO:0000318"/>
    <property type="project" value="GO_Central"/>
</dbReference>
<dbReference type="SUPFAM" id="SSF48371">
    <property type="entry name" value="ARM repeat"/>
    <property type="match status" value="1"/>
</dbReference>
<gene>
    <name evidence="5" type="ORF">IscW_ISCW015140</name>
</gene>
<evidence type="ECO:0000256" key="2">
    <source>
        <dbReference type="ARBA" id="ARBA00022553"/>
    </source>
</evidence>
<dbReference type="Pfam" id="PF02145">
    <property type="entry name" value="Rap_GAP"/>
    <property type="match status" value="1"/>
</dbReference>
<reference evidence="6" key="2">
    <citation type="submission" date="2020-05" db="UniProtKB">
        <authorList>
            <consortium name="EnsemblMetazoa"/>
        </authorList>
    </citation>
    <scope>IDENTIFICATION</scope>
    <source>
        <strain evidence="6">wikel</strain>
    </source>
</reference>
<feature type="region of interest" description="Disordered" evidence="3">
    <location>
        <begin position="1455"/>
        <end position="1481"/>
    </location>
</feature>
<dbReference type="VEuPathDB" id="VectorBase:ISCP_012251"/>
<proteinExistence type="evidence at protein level"/>
<dbReference type="InterPro" id="IPR046859">
    <property type="entry name" value="RGPA/RALGAPB_N"/>
</dbReference>
<evidence type="ECO:0000256" key="3">
    <source>
        <dbReference type="SAM" id="MobiDB-lite"/>
    </source>
</evidence>